<organism evidence="1 2">
    <name type="scientific">Phytophthora palmivora</name>
    <dbReference type="NCBI Taxonomy" id="4796"/>
    <lineage>
        <taxon>Eukaryota</taxon>
        <taxon>Sar</taxon>
        <taxon>Stramenopiles</taxon>
        <taxon>Oomycota</taxon>
        <taxon>Peronosporomycetes</taxon>
        <taxon>Peronosporales</taxon>
        <taxon>Peronosporaceae</taxon>
        <taxon>Phytophthora</taxon>
    </lineage>
</organism>
<reference evidence="1 2" key="1">
    <citation type="journal article" date="2017" name="Genome Biol. Evol.">
        <title>Phytophthora megakarya and P. palmivora, closely related causal agents of cacao black pod rot, underwent increases in genome sizes and gene numbers by different mechanisms.</title>
        <authorList>
            <person name="Ali S.S."/>
            <person name="Shao J."/>
            <person name="Lary D.J."/>
            <person name="Kronmiller B."/>
            <person name="Shen D."/>
            <person name="Strem M.D."/>
            <person name="Amoako-Attah I."/>
            <person name="Akrofi A.Y."/>
            <person name="Begoude B.A."/>
            <person name="Ten Hoopen G.M."/>
            <person name="Coulibaly K."/>
            <person name="Kebe B.I."/>
            <person name="Melnick R.L."/>
            <person name="Guiltinan M.J."/>
            <person name="Tyler B.M."/>
            <person name="Meinhardt L.W."/>
            <person name="Bailey B.A."/>
        </authorList>
    </citation>
    <scope>NUCLEOTIDE SEQUENCE [LARGE SCALE GENOMIC DNA]</scope>
    <source>
        <strain evidence="2">sbr112.9</strain>
    </source>
</reference>
<comment type="caution">
    <text evidence="1">The sequence shown here is derived from an EMBL/GenBank/DDBJ whole genome shotgun (WGS) entry which is preliminary data.</text>
</comment>
<dbReference type="EMBL" id="NCKW01020532">
    <property type="protein sequence ID" value="POM57751.1"/>
    <property type="molecule type" value="Genomic_DNA"/>
</dbReference>
<proteinExistence type="predicted"/>
<evidence type="ECO:0000313" key="2">
    <source>
        <dbReference type="Proteomes" id="UP000237271"/>
    </source>
</evidence>
<keyword evidence="2" id="KW-1185">Reference proteome</keyword>
<accession>A0A2P4WWS8</accession>
<dbReference type="AlphaFoldDB" id="A0A2P4WWS8"/>
<evidence type="ECO:0000313" key="1">
    <source>
        <dbReference type="EMBL" id="POM57751.1"/>
    </source>
</evidence>
<gene>
    <name evidence="1" type="ORF">PHPALM_37697</name>
</gene>
<sequence length="60" mass="6737">MLATSVLDHRLRKVKAGSTITSHERIFGRRPDVAKISIFGRVIVTANQQKSVNNQRFTDA</sequence>
<dbReference type="Proteomes" id="UP000237271">
    <property type="component" value="Unassembled WGS sequence"/>
</dbReference>
<protein>
    <submittedName>
        <fullName evidence="1">Uncharacterized protein</fullName>
    </submittedName>
</protein>
<name>A0A2P4WWS8_9STRA</name>